<evidence type="ECO:0000313" key="4">
    <source>
        <dbReference type="Proteomes" id="UP000031390"/>
    </source>
</evidence>
<organism evidence="2 4">
    <name type="scientific">Morococcus cerebrosus</name>
    <dbReference type="NCBI Taxonomy" id="1056807"/>
    <lineage>
        <taxon>Bacteria</taxon>
        <taxon>Pseudomonadati</taxon>
        <taxon>Pseudomonadota</taxon>
        <taxon>Betaproteobacteria</taxon>
        <taxon>Neisseriales</taxon>
        <taxon>Neisseriaceae</taxon>
        <taxon>Morococcus</taxon>
    </lineage>
</organism>
<name>A0A0C1GTA0_9NEIS</name>
<dbReference type="EMBL" id="JUFZ01000035">
    <property type="protein sequence ID" value="KIC09540.1"/>
    <property type="molecule type" value="Genomic_DNA"/>
</dbReference>
<evidence type="ECO:0000313" key="3">
    <source>
        <dbReference type="EMBL" id="UNV87860.1"/>
    </source>
</evidence>
<keyword evidence="1" id="KW-1133">Transmembrane helix</keyword>
<proteinExistence type="predicted"/>
<evidence type="ECO:0000256" key="1">
    <source>
        <dbReference type="SAM" id="Phobius"/>
    </source>
</evidence>
<dbReference type="Proteomes" id="UP000829504">
    <property type="component" value="Chromosome"/>
</dbReference>
<reference evidence="2 4" key="1">
    <citation type="submission" date="2014-12" db="EMBL/GenBank/DDBJ databases">
        <title>Genome sequence of Morococcus cerebrosus.</title>
        <authorList>
            <person name="Shin S.-K."/>
            <person name="Yi H."/>
        </authorList>
    </citation>
    <scope>NUCLEOTIDE SEQUENCE [LARGE SCALE GENOMIC DNA]</scope>
    <source>
        <strain evidence="2 4">CIP 81.93</strain>
    </source>
</reference>
<evidence type="ECO:0000313" key="2">
    <source>
        <dbReference type="EMBL" id="KIC09540.1"/>
    </source>
</evidence>
<keyword evidence="1" id="KW-0472">Membrane</keyword>
<keyword evidence="1" id="KW-0812">Transmembrane</keyword>
<gene>
    <name evidence="2" type="ORF">MCC93_08790</name>
    <name evidence="3" type="ORF">MON37_02640</name>
</gene>
<dbReference type="Pfam" id="PF07254">
    <property type="entry name" value="Cpta_toxin"/>
    <property type="match status" value="1"/>
</dbReference>
<keyword evidence="5" id="KW-1185">Reference proteome</keyword>
<reference evidence="3 5" key="2">
    <citation type="submission" date="2022-03" db="EMBL/GenBank/DDBJ databases">
        <title>Genome sequencing of Morococcus cerebrosus.</title>
        <authorList>
            <person name="Baek M.-G."/>
            <person name="Yi H."/>
        </authorList>
    </citation>
    <scope>NUCLEOTIDE SEQUENCE [LARGE SCALE GENOMIC DNA]</scope>
    <source>
        <strain evidence="3 5">CIP 81.93</strain>
    </source>
</reference>
<dbReference type="AlphaFoldDB" id="A0A0C1GTA0"/>
<sequence>MRAFQTTLKPSRSLKALSVWLHLSAVAVCLIWFYGWMMWFGLAALAGSFVHAWRVVNLRTAGAVKKIAIDRHARASVFCGDGEGQDAVLDGATMLTPYALFLQWNADGKTIRQCVTPDMADKESYRRLKVWARWCQVQDAGHPL</sequence>
<accession>A0A0C1GTA0</accession>
<dbReference type="PATRIC" id="fig|1056807.3.peg.848"/>
<dbReference type="EMBL" id="CP094242">
    <property type="protein sequence ID" value="UNV87860.1"/>
    <property type="molecule type" value="Genomic_DNA"/>
</dbReference>
<feature type="transmembrane region" description="Helical" evidence="1">
    <location>
        <begin position="12"/>
        <end position="33"/>
    </location>
</feature>
<dbReference type="Proteomes" id="UP000031390">
    <property type="component" value="Unassembled WGS sequence"/>
</dbReference>
<dbReference type="InterPro" id="IPR009883">
    <property type="entry name" value="YgfX"/>
</dbReference>
<protein>
    <submittedName>
        <fullName evidence="3">Transcriptional regulator</fullName>
    </submittedName>
</protein>
<evidence type="ECO:0000313" key="5">
    <source>
        <dbReference type="Proteomes" id="UP000829504"/>
    </source>
</evidence>
<dbReference type="RefSeq" id="WP_039406527.1">
    <property type="nucleotide sequence ID" value="NZ_CP094242.1"/>
</dbReference>